<dbReference type="InterPro" id="IPR044946">
    <property type="entry name" value="Restrct_endonuc_typeI_TRD_sf"/>
</dbReference>
<keyword evidence="3" id="KW-0238">DNA-binding</keyword>
<evidence type="ECO:0000256" key="2">
    <source>
        <dbReference type="ARBA" id="ARBA00022747"/>
    </source>
</evidence>
<keyword evidence="4" id="KW-0175">Coiled coil</keyword>
<keyword evidence="6" id="KW-0378">Hydrolase</keyword>
<organism evidence="6 7">
    <name type="scientific">Lederbergia citrea</name>
    <dbReference type="NCBI Taxonomy" id="2833581"/>
    <lineage>
        <taxon>Bacteria</taxon>
        <taxon>Bacillati</taxon>
        <taxon>Bacillota</taxon>
        <taxon>Bacilli</taxon>
        <taxon>Bacillales</taxon>
        <taxon>Bacillaceae</taxon>
        <taxon>Lederbergia</taxon>
    </lineage>
</organism>
<keyword evidence="7" id="KW-1185">Reference proteome</keyword>
<comment type="caution">
    <text evidence="6">The sequence shown here is derived from an EMBL/GenBank/DDBJ whole genome shotgun (WGS) entry which is preliminary data.</text>
</comment>
<dbReference type="GO" id="GO:0004519">
    <property type="term" value="F:endonuclease activity"/>
    <property type="evidence" value="ECO:0007669"/>
    <property type="project" value="UniProtKB-KW"/>
</dbReference>
<feature type="coiled-coil region" evidence="4">
    <location>
        <begin position="381"/>
        <end position="408"/>
    </location>
</feature>
<dbReference type="GO" id="GO:0009307">
    <property type="term" value="P:DNA restriction-modification system"/>
    <property type="evidence" value="ECO:0007669"/>
    <property type="project" value="UniProtKB-KW"/>
</dbReference>
<dbReference type="InterPro" id="IPR052021">
    <property type="entry name" value="Type-I_RS_S_subunit"/>
</dbReference>
<keyword evidence="6" id="KW-0540">Nuclease</keyword>
<evidence type="ECO:0000259" key="5">
    <source>
        <dbReference type="Pfam" id="PF01420"/>
    </source>
</evidence>
<dbReference type="EMBL" id="JAGYPN010000002">
    <property type="protein sequence ID" value="MBS4223853.1"/>
    <property type="molecule type" value="Genomic_DNA"/>
</dbReference>
<comment type="similarity">
    <text evidence="1">Belongs to the type-I restriction system S methylase family.</text>
</comment>
<sequence>MSAPKLRFKEFNNKWKEYNLYEILNLLGGNAFSSKDTSKNGVKWLKIANVGFGKIKWDVTDYLPSNFLKKYQGYSLTTEDIVLTLTRPILNKELKIAQITNADLPALLNQRVAKLIINEKIVDKKFIFHLLRNRKTVLDIESSISGTDPPNLGNNELKKIQVFIPSKSESIKVASFFDGIDKKVQFQKEKVELLKEQKKGYMQKVFSRELKFKDNNGREYPEWSQHKLGNFSERVTRKNSDLITTRPLTISAQHGLIDQVEFFNKTVASKNLTGYYLLNKGEFAYNKSYSNGYPLGAIKRLEDYESGALSTLYICFTPKDNVNSDFLVHYFDSTQWYKEVSLICVEGARNHGLLNVSVSEFFDTLHYLPCLEEQLKIAKFFDCINQKIKLNEQTLKNLQDQKQAFMQQMFI</sequence>
<evidence type="ECO:0000256" key="1">
    <source>
        <dbReference type="ARBA" id="ARBA00010923"/>
    </source>
</evidence>
<dbReference type="EC" id="3.1.21.-" evidence="6"/>
<dbReference type="Proteomes" id="UP000676456">
    <property type="component" value="Unassembled WGS sequence"/>
</dbReference>
<keyword evidence="2" id="KW-0680">Restriction system</keyword>
<name>A0A942USA5_9BACI</name>
<dbReference type="Pfam" id="PF01420">
    <property type="entry name" value="Methylase_S"/>
    <property type="match status" value="1"/>
</dbReference>
<dbReference type="GO" id="GO:0003677">
    <property type="term" value="F:DNA binding"/>
    <property type="evidence" value="ECO:0007669"/>
    <property type="project" value="UniProtKB-KW"/>
</dbReference>
<dbReference type="AlphaFoldDB" id="A0A942USA5"/>
<evidence type="ECO:0000313" key="6">
    <source>
        <dbReference type="EMBL" id="MBS4223853.1"/>
    </source>
</evidence>
<dbReference type="Gene3D" id="3.90.220.20">
    <property type="entry name" value="DNA methylase specificity domains"/>
    <property type="match status" value="2"/>
</dbReference>
<evidence type="ECO:0000313" key="7">
    <source>
        <dbReference type="Proteomes" id="UP000676456"/>
    </source>
</evidence>
<dbReference type="SUPFAM" id="SSF116734">
    <property type="entry name" value="DNA methylase specificity domain"/>
    <property type="match status" value="2"/>
</dbReference>
<keyword evidence="6" id="KW-0255">Endonuclease</keyword>
<dbReference type="InterPro" id="IPR000055">
    <property type="entry name" value="Restrct_endonuc_typeI_TRD"/>
</dbReference>
<reference evidence="6 7" key="1">
    <citation type="submission" date="2021-05" db="EMBL/GenBank/DDBJ databases">
        <title>Novel Bacillus species.</title>
        <authorList>
            <person name="Liu G."/>
        </authorList>
    </citation>
    <scope>NUCLEOTIDE SEQUENCE [LARGE SCALE GENOMIC DNA]</scope>
    <source>
        <strain evidence="6 7">FJAT-49682</strain>
    </source>
</reference>
<dbReference type="PANTHER" id="PTHR30408">
    <property type="entry name" value="TYPE-1 RESTRICTION ENZYME ECOKI SPECIFICITY PROTEIN"/>
    <property type="match status" value="1"/>
</dbReference>
<protein>
    <submittedName>
        <fullName evidence="6">Restriction endonuclease subunit S</fullName>
        <ecNumber evidence="6">3.1.21.-</ecNumber>
    </submittedName>
</protein>
<evidence type="ECO:0000256" key="3">
    <source>
        <dbReference type="ARBA" id="ARBA00023125"/>
    </source>
</evidence>
<dbReference type="PANTHER" id="PTHR30408:SF12">
    <property type="entry name" value="TYPE I RESTRICTION ENZYME MJAVIII SPECIFICITY SUBUNIT"/>
    <property type="match status" value="1"/>
</dbReference>
<proteinExistence type="inferred from homology"/>
<dbReference type="CDD" id="cd17259">
    <property type="entry name" value="RMtype1_S_StySKI-TRD2-CR2_like"/>
    <property type="match status" value="1"/>
</dbReference>
<gene>
    <name evidence="6" type="ORF">KHA91_13950</name>
</gene>
<evidence type="ECO:0000256" key="4">
    <source>
        <dbReference type="SAM" id="Coils"/>
    </source>
</evidence>
<accession>A0A942USA5</accession>
<dbReference type="GO" id="GO:0016787">
    <property type="term" value="F:hydrolase activity"/>
    <property type="evidence" value="ECO:0007669"/>
    <property type="project" value="UniProtKB-KW"/>
</dbReference>
<feature type="domain" description="Type I restriction modification DNA specificity" evidence="5">
    <location>
        <begin position="13"/>
        <end position="194"/>
    </location>
</feature>